<gene>
    <name evidence="3" type="ORF">RB2654_03269</name>
</gene>
<feature type="transmembrane region" description="Helical" evidence="1">
    <location>
        <begin position="86"/>
        <end position="105"/>
    </location>
</feature>
<dbReference type="EMBL" id="AAMT01000004">
    <property type="protein sequence ID" value="EAQ13701.1"/>
    <property type="molecule type" value="Genomic_DNA"/>
</dbReference>
<feature type="transmembrane region" description="Helical" evidence="1">
    <location>
        <begin position="177"/>
        <end position="197"/>
    </location>
</feature>
<dbReference type="Proteomes" id="UP000002931">
    <property type="component" value="Unassembled WGS sequence"/>
</dbReference>
<feature type="transmembrane region" description="Helical" evidence="1">
    <location>
        <begin position="35"/>
        <end position="56"/>
    </location>
</feature>
<sequence length="201" mass="20277">MKRLVLPLILVPGAANAHAFSTGADAYGAFLEGAGVILGYPALILPLATLAVALALWKTEGMVAAWPAFLIGQVIGMALAPLVGIWIALVPLAFGLVLGALSAIAPLERLGPAMPVFAGLTGAAVMAAALEGHSFTEIGVAIRLGLFVAANIATAALAGVVRVILERWDGQVARIGARIAASWLAAILVLYLAFAVAGPAA</sequence>
<feature type="transmembrane region" description="Helical" evidence="1">
    <location>
        <begin position="112"/>
        <end position="130"/>
    </location>
</feature>
<keyword evidence="4" id="KW-1185">Reference proteome</keyword>
<comment type="caution">
    <text evidence="3">The sequence shown here is derived from an EMBL/GenBank/DDBJ whole genome shotgun (WGS) entry which is preliminary data.</text>
</comment>
<keyword evidence="1" id="KW-0812">Transmembrane</keyword>
<evidence type="ECO:0000313" key="4">
    <source>
        <dbReference type="Proteomes" id="UP000002931"/>
    </source>
</evidence>
<keyword evidence="1" id="KW-1133">Transmembrane helix</keyword>
<dbReference type="OrthoDB" id="7867665at2"/>
<feature type="signal peptide" evidence="2">
    <location>
        <begin position="1"/>
        <end position="17"/>
    </location>
</feature>
<dbReference type="RefSeq" id="WP_008328672.1">
    <property type="nucleotide sequence ID" value="NZ_CH902578.1"/>
</dbReference>
<protein>
    <submittedName>
        <fullName evidence="3">Uncharacterized protein</fullName>
    </submittedName>
</protein>
<dbReference type="eggNOG" id="ENOG50336BA">
    <property type="taxonomic scope" value="Bacteria"/>
</dbReference>
<organism evidence="3 4">
    <name type="scientific">Maritimibacter alkaliphilus HTCC2654</name>
    <dbReference type="NCBI Taxonomy" id="314271"/>
    <lineage>
        <taxon>Bacteria</taxon>
        <taxon>Pseudomonadati</taxon>
        <taxon>Pseudomonadota</taxon>
        <taxon>Alphaproteobacteria</taxon>
        <taxon>Rhodobacterales</taxon>
        <taxon>Roseobacteraceae</taxon>
        <taxon>Maritimibacter</taxon>
    </lineage>
</organism>
<feature type="chain" id="PRO_5002661691" evidence="2">
    <location>
        <begin position="18"/>
        <end position="201"/>
    </location>
</feature>
<evidence type="ECO:0000256" key="2">
    <source>
        <dbReference type="SAM" id="SignalP"/>
    </source>
</evidence>
<evidence type="ECO:0000256" key="1">
    <source>
        <dbReference type="SAM" id="Phobius"/>
    </source>
</evidence>
<accession>A3VDW2</accession>
<dbReference type="HOGENOM" id="CLU_1359052_0_0_5"/>
<dbReference type="STRING" id="314271.RB2654_03269"/>
<feature type="transmembrane region" description="Helical" evidence="1">
    <location>
        <begin position="142"/>
        <end position="165"/>
    </location>
</feature>
<reference evidence="3 4" key="1">
    <citation type="journal article" date="2010" name="J. Bacteriol.">
        <title>Genome sequences of Pelagibaca bermudensis HTCC2601T and Maritimibacter alkaliphilus HTCC2654T, the type strains of two marine Roseobacter genera.</title>
        <authorList>
            <person name="Thrash J.C."/>
            <person name="Cho J.C."/>
            <person name="Ferriera S."/>
            <person name="Johnson J."/>
            <person name="Vergin K.L."/>
            <person name="Giovannoni S.J."/>
        </authorList>
    </citation>
    <scope>NUCLEOTIDE SEQUENCE [LARGE SCALE GENOMIC DNA]</scope>
    <source>
        <strain evidence="3 4">HTCC2654</strain>
    </source>
</reference>
<feature type="transmembrane region" description="Helical" evidence="1">
    <location>
        <begin position="63"/>
        <end position="80"/>
    </location>
</feature>
<proteinExistence type="predicted"/>
<dbReference type="AlphaFoldDB" id="A3VDW2"/>
<keyword evidence="2" id="KW-0732">Signal</keyword>
<evidence type="ECO:0000313" key="3">
    <source>
        <dbReference type="EMBL" id="EAQ13701.1"/>
    </source>
</evidence>
<name>A3VDW2_9RHOB</name>
<keyword evidence="1" id="KW-0472">Membrane</keyword>